<dbReference type="Pfam" id="PF05970">
    <property type="entry name" value="PIF1"/>
    <property type="match status" value="1"/>
</dbReference>
<evidence type="ECO:0000313" key="5">
    <source>
        <dbReference type="Proteomes" id="UP000826656"/>
    </source>
</evidence>
<keyword evidence="1" id="KW-0378">Hydrolase</keyword>
<keyword evidence="1" id="KW-0067">ATP-binding</keyword>
<dbReference type="SUPFAM" id="SSF52540">
    <property type="entry name" value="P-loop containing nucleoside triphosphate hydrolases"/>
    <property type="match status" value="1"/>
</dbReference>
<dbReference type="PANTHER" id="PTHR10492:SF101">
    <property type="entry name" value="ATP-DEPENDENT DNA HELICASE"/>
    <property type="match status" value="1"/>
</dbReference>
<dbReference type="Gene3D" id="3.40.50.300">
    <property type="entry name" value="P-loop containing nucleotide triphosphate hydrolases"/>
    <property type="match status" value="1"/>
</dbReference>
<keyword evidence="1" id="KW-0347">Helicase</keyword>
<accession>A0ABQ7W2W9</accession>
<comment type="similarity">
    <text evidence="1">Belongs to the helicase family.</text>
</comment>
<dbReference type="InterPro" id="IPR027417">
    <property type="entry name" value="P-loop_NTPase"/>
</dbReference>
<keyword evidence="1" id="KW-0233">DNA recombination</keyword>
<evidence type="ECO:0000256" key="1">
    <source>
        <dbReference type="RuleBase" id="RU363044"/>
    </source>
</evidence>
<dbReference type="EC" id="5.6.2.3" evidence="1"/>
<feature type="domain" description="Helitron helicase-like" evidence="3">
    <location>
        <begin position="257"/>
        <end position="423"/>
    </location>
</feature>
<evidence type="ECO:0000259" key="3">
    <source>
        <dbReference type="Pfam" id="PF14214"/>
    </source>
</evidence>
<keyword evidence="1" id="KW-0227">DNA damage</keyword>
<dbReference type="EMBL" id="JAIVGD010000005">
    <property type="protein sequence ID" value="KAH0775103.1"/>
    <property type="molecule type" value="Genomic_DNA"/>
</dbReference>
<keyword evidence="1" id="KW-0234">DNA repair</keyword>
<feature type="domain" description="DNA helicase Pif1-like DEAD-box helicase" evidence="2">
    <location>
        <begin position="881"/>
        <end position="1073"/>
    </location>
</feature>
<keyword evidence="1" id="KW-0547">Nucleotide-binding</keyword>
<evidence type="ECO:0000259" key="2">
    <source>
        <dbReference type="Pfam" id="PF05970"/>
    </source>
</evidence>
<keyword evidence="5" id="KW-1185">Reference proteome</keyword>
<comment type="catalytic activity">
    <reaction evidence="1">
        <text>ATP + H2O = ADP + phosphate + H(+)</text>
        <dbReference type="Rhea" id="RHEA:13065"/>
        <dbReference type="ChEBI" id="CHEBI:15377"/>
        <dbReference type="ChEBI" id="CHEBI:15378"/>
        <dbReference type="ChEBI" id="CHEBI:30616"/>
        <dbReference type="ChEBI" id="CHEBI:43474"/>
        <dbReference type="ChEBI" id="CHEBI:456216"/>
        <dbReference type="EC" id="5.6.2.3"/>
    </reaction>
</comment>
<dbReference type="Pfam" id="PF14214">
    <property type="entry name" value="Helitron_like_N"/>
    <property type="match status" value="1"/>
</dbReference>
<dbReference type="InterPro" id="IPR025476">
    <property type="entry name" value="Helitron_helicase-like"/>
</dbReference>
<comment type="cofactor">
    <cofactor evidence="1">
        <name>Mg(2+)</name>
        <dbReference type="ChEBI" id="CHEBI:18420"/>
    </cofactor>
</comment>
<name>A0ABQ7W2W9_SOLTU</name>
<sequence length="1128" mass="130037">MDFISDIIRAFRRPDDVPAHIRKLQQLLPLLAVQDSMLKQRIKSYTSSSNSNQGVVEIRKLKTLRGKYARLKRKLTLLQRQYKGHPLKQANRVLYYITILEKVVHATVIRTPEMHRQIQGGHYNQSNDSVMEECANVSHVMHLQTSSSRQASQNSTDEHNVLVKSFRMAKDRYIEQPQAEFRMRILSERTQDDRQYNRPTASEVAGLIVGDLTDANFQRDVIVEHRKNGLQKITDLHPNNFMDTAYNNASIRDTLSSAGRLFQQYIVDGYMAIEEERFRYIRKNQQKLRSDLYGGLMDAIVRGDSDCSMVGKTIILPSSHTGGPRYRAQNYQDAMAICRWAGYPNLFLTFTCNPKWLEINAMMGLINQDFDGCRVDIICRVFQIKLLQLMQILKKDKPFRTIIACIYTIEFQKRGLTHAHILLFLHETQKNPTTDHIDKVISAEIPDYREDLDGYNAVKNFMMYGPCGEQNPSCPCMKQGKCTKHFPKKYNGQTNFASDGFPIYMRRNTGIEVKKNGASLDNRYVVPYNKDLLVQFDAHINVEVCNYARSIKYLFKYVYKGSDRATAIIESTDTYRPQKLAGGSIQLIYITDNRLLSAYHFIGQNTIIFEESRTAESVLSRHDLEKTKFTEWFEANKEHPDARKLTYFDFPTRWVWNERDKKWTRRKKGHAVGRIYFAHPGSGERFYMRMLLNFVKGCTSFESIRRINGVDHKTYREACYALGLLDDDKEWNDCLSEASQWSSGNELRHLFVTILMNCQVSDTRKLWENSYGILSEDITHIQRKRLQFNDLQLNTKQIEAYTLFEIESILLKMGRSLKDIEGMPLPDSALMRNVGNRLINEELDYDKDKLQILHDQSLALLNTCQCPAYEAIIASVDNEEGKLFFYTAMVVRIRSQSKIVLPVATSGIAALLLPNGRTAHSQFHIPLDITPESTCEIKQGSQLAELLKKTALIIWDEALMANKLCFEALDRTLRDILRDRYENSAMKPFGGITFICGGDFRQILPIIPKGTRGDIVDAALNYSPLWHYFSIYELTENMRLSCGKVRGSEARKIASFDKWLLQIGDGSVYADNKKDLIHVPADVYIPTSHNQIESIVEAVYPSLLQNYNDLSYLKERAILTPKNEMVHE</sequence>
<organism evidence="4 5">
    <name type="scientific">Solanum tuberosum</name>
    <name type="common">Potato</name>
    <dbReference type="NCBI Taxonomy" id="4113"/>
    <lineage>
        <taxon>Eukaryota</taxon>
        <taxon>Viridiplantae</taxon>
        <taxon>Streptophyta</taxon>
        <taxon>Embryophyta</taxon>
        <taxon>Tracheophyta</taxon>
        <taxon>Spermatophyta</taxon>
        <taxon>Magnoliopsida</taxon>
        <taxon>eudicotyledons</taxon>
        <taxon>Gunneridae</taxon>
        <taxon>Pentapetalae</taxon>
        <taxon>asterids</taxon>
        <taxon>lamiids</taxon>
        <taxon>Solanales</taxon>
        <taxon>Solanaceae</taxon>
        <taxon>Solanoideae</taxon>
        <taxon>Solaneae</taxon>
        <taxon>Solanum</taxon>
    </lineage>
</organism>
<proteinExistence type="inferred from homology"/>
<comment type="caution">
    <text evidence="4">The sequence shown here is derived from an EMBL/GenBank/DDBJ whole genome shotgun (WGS) entry which is preliminary data.</text>
</comment>
<gene>
    <name evidence="4" type="ORF">KY290_012240</name>
</gene>
<reference evidence="4 5" key="1">
    <citation type="journal article" date="2021" name="bioRxiv">
        <title>Chromosome-scale and haplotype-resolved genome assembly of a tetraploid potato cultivar.</title>
        <authorList>
            <person name="Sun H."/>
            <person name="Jiao W.-B."/>
            <person name="Krause K."/>
            <person name="Campoy J.A."/>
            <person name="Goel M."/>
            <person name="Folz-Donahue K."/>
            <person name="Kukat C."/>
            <person name="Huettel B."/>
            <person name="Schneeberger K."/>
        </authorList>
    </citation>
    <scope>NUCLEOTIDE SEQUENCE [LARGE SCALE GENOMIC DNA]</scope>
    <source>
        <strain evidence="4">SolTubOtavaFocal</strain>
        <tissue evidence="4">Leaves</tissue>
    </source>
</reference>
<evidence type="ECO:0000313" key="4">
    <source>
        <dbReference type="EMBL" id="KAH0775103.1"/>
    </source>
</evidence>
<protein>
    <recommendedName>
        <fullName evidence="1">ATP-dependent DNA helicase</fullName>
        <ecNumber evidence="1">5.6.2.3</ecNumber>
    </recommendedName>
</protein>
<dbReference type="PANTHER" id="PTHR10492">
    <property type="match status" value="1"/>
</dbReference>
<dbReference type="Proteomes" id="UP000826656">
    <property type="component" value="Unassembled WGS sequence"/>
</dbReference>
<dbReference type="InterPro" id="IPR010285">
    <property type="entry name" value="DNA_helicase_pif1-like_DEAD"/>
</dbReference>